<evidence type="ECO:0000313" key="4">
    <source>
        <dbReference type="Proteomes" id="UP000009011"/>
    </source>
</evidence>
<dbReference type="SUPFAM" id="SSF48208">
    <property type="entry name" value="Six-hairpin glycosidases"/>
    <property type="match status" value="1"/>
</dbReference>
<evidence type="ECO:0000259" key="1">
    <source>
        <dbReference type="Pfam" id="PF00534"/>
    </source>
</evidence>
<dbReference type="InterPro" id="IPR008928">
    <property type="entry name" value="6-hairpin_glycosidase_sf"/>
</dbReference>
<dbReference type="RefSeq" id="WP_014855226.1">
    <property type="nucleotide sequence ID" value="NC_018178.1"/>
</dbReference>
<dbReference type="InterPro" id="IPR001296">
    <property type="entry name" value="Glyco_trans_1"/>
</dbReference>
<dbReference type="Pfam" id="PF13439">
    <property type="entry name" value="Glyco_transf_4"/>
    <property type="match status" value="1"/>
</dbReference>
<accession>I6ZP31</accession>
<dbReference type="InterPro" id="IPR028098">
    <property type="entry name" value="Glyco_trans_4-like_N"/>
</dbReference>
<dbReference type="GO" id="GO:0016757">
    <property type="term" value="F:glycosyltransferase activity"/>
    <property type="evidence" value="ECO:0007669"/>
    <property type="project" value="InterPro"/>
</dbReference>
<feature type="domain" description="Glycosyltransferase subfamily 4-like N-terminal" evidence="2">
    <location>
        <begin position="50"/>
        <end position="174"/>
    </location>
</feature>
<dbReference type="KEGG" id="mro:MROS_0546"/>
<gene>
    <name evidence="3" type="ordered locus">MROS_0546</name>
</gene>
<dbReference type="PANTHER" id="PTHR12526">
    <property type="entry name" value="GLYCOSYLTRANSFERASE"/>
    <property type="match status" value="1"/>
</dbReference>
<sequence length="762" mass="86750">MLGQHNINKIAFVGNYLPRQCGIATFTYDLYNSVSEQHPHAETFVAAITDRGQKLDYPPEVRFEIIKQDIDTYQKAADFLNYNNVDVVSVQHEFGIFGGNAGSHVLALIRSLKMPVVTTLHTILPEPNPDQRRVMDELIAYSSRLVTMTEKGKKFLMEIYKAPEDKIDLIPHGIPDMPFVDPNFYKDRFGVEGKYVLLTFGLLSPGKGIQYVLKALPKVISKFPNLVYIVLGATHPNIIKEQGESYRMSLERLAHDLGIKNNVIFYNRFVDAEELKEFIGAADIYITPYLNKAQITSGTLSYSFGCGKAVISTPYWHAEELLADGRGILVPFADNEAIADEIIKLLEDEPLRHSIRKRAYMLGREMVWSNIAHHYLNSFQKARRQRAIKSNGYFSVKTLSEKRMELPAFNLNHLKNLTDSTGIFQHASYTFPRFEDGYCLDDNARAFLLTVLLDELGIADDQIYTLASSYASFINYAYNPEKRRFRNFMDFSRRWLEKVGSDDAQGRTIWALGACVGRSTKNNFKVWAHQLFNESINSIPELTSPRAWAFALLGINDYLNKMSGDRLVLSIRETLTDKLVSLYKNFADDQWKWFENILAYDNARLSQALILSGHAMNNADAMNIGLESLKWLMEIQTKEKGYFRPIGSEGWYPKGGKKAGFDQQPVSAYDAVSACVDAYRITGDEYWYDMAKTSFEWFLGRNDLGLSLYDPNSGGCYDALHVDRINLNQGAESTLSFLLSLAEIYRIENMIKTFESVNSFHN</sequence>
<dbReference type="CDD" id="cd03822">
    <property type="entry name" value="GT4_mannosyltransferase-like"/>
    <property type="match status" value="1"/>
</dbReference>
<dbReference type="SUPFAM" id="SSF53756">
    <property type="entry name" value="UDP-Glycosyltransferase/glycogen phosphorylase"/>
    <property type="match status" value="1"/>
</dbReference>
<dbReference type="PANTHER" id="PTHR12526:SF572">
    <property type="entry name" value="BLL5144 PROTEIN"/>
    <property type="match status" value="1"/>
</dbReference>
<evidence type="ECO:0000259" key="2">
    <source>
        <dbReference type="Pfam" id="PF13439"/>
    </source>
</evidence>
<dbReference type="GO" id="GO:0005975">
    <property type="term" value="P:carbohydrate metabolic process"/>
    <property type="evidence" value="ECO:0007669"/>
    <property type="project" value="InterPro"/>
</dbReference>
<dbReference type="Pfam" id="PF00534">
    <property type="entry name" value="Glycos_transf_1"/>
    <property type="match status" value="1"/>
</dbReference>
<dbReference type="eggNOG" id="COG0438">
    <property type="taxonomic scope" value="Bacteria"/>
</dbReference>
<reference evidence="3 4" key="1">
    <citation type="journal article" date="2013" name="PLoS ONE">
        <title>Genomic analysis of Melioribacter roseus, facultatively anaerobic organotrophic bacterium representing a novel deep lineage within Bacteriodetes/Chlorobi group.</title>
        <authorList>
            <person name="Kadnikov V.V."/>
            <person name="Mardanov A.V."/>
            <person name="Podosokorskaya O.A."/>
            <person name="Gavrilov S.N."/>
            <person name="Kublanov I.V."/>
            <person name="Beletsky A.V."/>
            <person name="Bonch-Osmolovskaya E.A."/>
            <person name="Ravin N.V."/>
        </authorList>
    </citation>
    <scope>NUCLEOTIDE SEQUENCE [LARGE SCALE GENOMIC DNA]</scope>
    <source>
        <strain evidence="4">JCM 17771 / P3M-2</strain>
    </source>
</reference>
<dbReference type="PATRIC" id="fig|1191523.3.peg.569"/>
<dbReference type="AlphaFoldDB" id="I6ZP31"/>
<dbReference type="Proteomes" id="UP000009011">
    <property type="component" value="Chromosome"/>
</dbReference>
<proteinExistence type="predicted"/>
<keyword evidence="4" id="KW-1185">Reference proteome</keyword>
<dbReference type="EMBL" id="CP003557">
    <property type="protein sequence ID" value="AFN73789.1"/>
    <property type="molecule type" value="Genomic_DNA"/>
</dbReference>
<feature type="domain" description="Glycosyl transferase family 1" evidence="1">
    <location>
        <begin position="192"/>
        <end position="360"/>
    </location>
</feature>
<name>I6ZP31_MELRP</name>
<keyword evidence="3" id="KW-0808">Transferase</keyword>
<protein>
    <submittedName>
        <fullName evidence="3">Glycosyl transferase group 1</fullName>
    </submittedName>
</protein>
<organism evidence="3 4">
    <name type="scientific">Melioribacter roseus (strain DSM 23840 / JCM 17771 / VKM B-2668 / P3M-2)</name>
    <dbReference type="NCBI Taxonomy" id="1191523"/>
    <lineage>
        <taxon>Bacteria</taxon>
        <taxon>Pseudomonadati</taxon>
        <taxon>Ignavibacteriota</taxon>
        <taxon>Ignavibacteria</taxon>
        <taxon>Ignavibacteriales</taxon>
        <taxon>Melioribacteraceae</taxon>
        <taxon>Melioribacter</taxon>
    </lineage>
</organism>
<dbReference type="STRING" id="1191523.MROS_0546"/>
<dbReference type="HOGENOM" id="CLU_365505_0_0_10"/>
<evidence type="ECO:0000313" key="3">
    <source>
        <dbReference type="EMBL" id="AFN73789.1"/>
    </source>
</evidence>
<dbReference type="Gene3D" id="3.40.50.2000">
    <property type="entry name" value="Glycogen Phosphorylase B"/>
    <property type="match status" value="2"/>
</dbReference>
<dbReference type="OrthoDB" id="9765330at2"/>